<dbReference type="OrthoDB" id="543560at2"/>
<gene>
    <name evidence="2" type="ORF">CA54_47180</name>
</gene>
<accession>A0A5C6BDW3</accession>
<keyword evidence="1" id="KW-0732">Signal</keyword>
<dbReference type="Pfam" id="PF12228">
    <property type="entry name" value="DUF3604"/>
    <property type="match status" value="1"/>
</dbReference>
<sequence precursor="true">MRAVIAVVCLAIMIVVILLAPSSKATDDGPTTITVKIVFGADEQAAAWDGRLEVDGGEILEVSAAMLEVGDQLNADTRSWKIKTGVSQGKRVSFAEPQREIFVKLQCTPETLLRVTTEQGDFEVAPTNLTAGRPTSLLDGRAEVHALGNEKMVAQTETDDDFTAIALDANGQRHVAWIAFDTTAQTDRLWIQNIDKPGKKPELITDAVEVADLQLLNINGTLNAFWSSSGTDKNWDLYTAVREERGWRSQRLTTATGTDFQLSVAAGSDGRVWVAWQSFRNGNGDIYTKVRSGETWSKDFVVEANPANQWQPSITVDADGRAWVGFDSYENGNYDVYLTSLTAKGAKGDKISVGERIAIAQSADFEAHANVLATSDGQVWVTYDAAGPNWGKDFRNGPTIENGRYAEPLHASRRMELRCLHNGRLEQPTEPLPQILPPEKIAVIDRDPTSKPSRYYDLPQLATDGDGRLWLMFRICRQGFCRHPPLGAQWNIYATTYTEQGWLEPIQLPHSQGRQNQHVATASGTAGSLQCAWAEGNRFASVNRKYAVRAGALPPITEAAAEIPCESLQLDPPGTAEPAPQIDWTITRGGEEFQVYFGDLHRHTNISRCMPTLDGCLTDAHRYALDAVEHDFLAVTDHTRDVDAFSWWRTQKASDRFHIPGRYVPIYAYERSNMTHGGGHRNVFFLTRGAEVSRSDHWYAGRKLKRPDNNPTDTLYPWLRERGDALTAAHTPEYDRKANLGTWTYNDPQVEPVAEIFQGLRESYERPNSRVKEEASLQYALHQGYKLGFIASSDHLSTHMSYACVWAKEKTREALFDAIRARRTYAATDRIGLDVRIGEALIGEEAQVAGETVTLSIHAEGTAPITDIEIIRDGQVLDTLRPGTPLVETTFNDPAPLPGKSYYYVRLLQDDGAIAWASPIWVAR</sequence>
<dbReference type="InterPro" id="IPR036278">
    <property type="entry name" value="Sialidase_sf"/>
</dbReference>
<evidence type="ECO:0000313" key="3">
    <source>
        <dbReference type="Proteomes" id="UP000320735"/>
    </source>
</evidence>
<dbReference type="EMBL" id="SJPP01000002">
    <property type="protein sequence ID" value="TWU09476.1"/>
    <property type="molecule type" value="Genomic_DNA"/>
</dbReference>
<proteinExistence type="predicted"/>
<reference evidence="2 3" key="1">
    <citation type="submission" date="2019-02" db="EMBL/GenBank/DDBJ databases">
        <title>Deep-cultivation of Planctomycetes and their phenomic and genomic characterization uncovers novel biology.</title>
        <authorList>
            <person name="Wiegand S."/>
            <person name="Jogler M."/>
            <person name="Boedeker C."/>
            <person name="Pinto D."/>
            <person name="Vollmers J."/>
            <person name="Rivas-Marin E."/>
            <person name="Kohn T."/>
            <person name="Peeters S.H."/>
            <person name="Heuer A."/>
            <person name="Rast P."/>
            <person name="Oberbeckmann S."/>
            <person name="Bunk B."/>
            <person name="Jeske O."/>
            <person name="Meyerdierks A."/>
            <person name="Storesund J.E."/>
            <person name="Kallscheuer N."/>
            <person name="Luecker S."/>
            <person name="Lage O.M."/>
            <person name="Pohl T."/>
            <person name="Merkel B.J."/>
            <person name="Hornburger P."/>
            <person name="Mueller R.-W."/>
            <person name="Bruemmer F."/>
            <person name="Labrenz M."/>
            <person name="Spormann A.M."/>
            <person name="Op Den Camp H."/>
            <person name="Overmann J."/>
            <person name="Amann R."/>
            <person name="Jetten M.S.M."/>
            <person name="Mascher T."/>
            <person name="Medema M.H."/>
            <person name="Devos D.P."/>
            <person name="Kaster A.-K."/>
            <person name="Ovreas L."/>
            <person name="Rohde M."/>
            <person name="Galperin M.Y."/>
            <person name="Jogler C."/>
        </authorList>
    </citation>
    <scope>NUCLEOTIDE SEQUENCE [LARGE SCALE GENOMIC DNA]</scope>
    <source>
        <strain evidence="2 3">CA54</strain>
    </source>
</reference>
<dbReference type="NCBIfam" id="NF038032">
    <property type="entry name" value="CehA_McbA_metalo"/>
    <property type="match status" value="1"/>
</dbReference>
<feature type="chain" id="PRO_5023091703" description="DUF3604 domain-containing protein" evidence="1">
    <location>
        <begin position="26"/>
        <end position="924"/>
    </location>
</feature>
<dbReference type="SUPFAM" id="SSF50939">
    <property type="entry name" value="Sialidases"/>
    <property type="match status" value="1"/>
</dbReference>
<evidence type="ECO:0000313" key="2">
    <source>
        <dbReference type="EMBL" id="TWU09476.1"/>
    </source>
</evidence>
<dbReference type="InterPro" id="IPR016195">
    <property type="entry name" value="Pol/histidinol_Pase-like"/>
</dbReference>
<dbReference type="Proteomes" id="UP000320735">
    <property type="component" value="Unassembled WGS sequence"/>
</dbReference>
<evidence type="ECO:0000256" key="1">
    <source>
        <dbReference type="SAM" id="SignalP"/>
    </source>
</evidence>
<organism evidence="2 3">
    <name type="scientific">Symmachiella macrocystis</name>
    <dbReference type="NCBI Taxonomy" id="2527985"/>
    <lineage>
        <taxon>Bacteria</taxon>
        <taxon>Pseudomonadati</taxon>
        <taxon>Planctomycetota</taxon>
        <taxon>Planctomycetia</taxon>
        <taxon>Planctomycetales</taxon>
        <taxon>Planctomycetaceae</taxon>
        <taxon>Symmachiella</taxon>
    </lineage>
</organism>
<dbReference type="SUPFAM" id="SSF89550">
    <property type="entry name" value="PHP domain-like"/>
    <property type="match status" value="1"/>
</dbReference>
<evidence type="ECO:0008006" key="4">
    <source>
        <dbReference type="Google" id="ProtNLM"/>
    </source>
</evidence>
<comment type="caution">
    <text evidence="2">The sequence shown here is derived from an EMBL/GenBank/DDBJ whole genome shotgun (WGS) entry which is preliminary data.</text>
</comment>
<dbReference type="AlphaFoldDB" id="A0A5C6BDW3"/>
<protein>
    <recommendedName>
        <fullName evidence="4">DUF3604 domain-containing protein</fullName>
    </recommendedName>
</protein>
<dbReference type="InterPro" id="IPR022028">
    <property type="entry name" value="DUF3604"/>
</dbReference>
<dbReference type="Gene3D" id="3.20.20.140">
    <property type="entry name" value="Metal-dependent hydrolases"/>
    <property type="match status" value="1"/>
</dbReference>
<name>A0A5C6BDW3_9PLAN</name>
<keyword evidence="3" id="KW-1185">Reference proteome</keyword>
<dbReference type="RefSeq" id="WP_146373164.1">
    <property type="nucleotide sequence ID" value="NZ_SJPP01000002.1"/>
</dbReference>
<feature type="signal peptide" evidence="1">
    <location>
        <begin position="1"/>
        <end position="25"/>
    </location>
</feature>